<accession>A0A7R8Z4Y2</accession>
<dbReference type="AlphaFoldDB" id="A0A7R8Z4Y2"/>
<dbReference type="InParanoid" id="A0A7R8Z4Y2"/>
<keyword evidence="2" id="KW-1185">Reference proteome</keyword>
<evidence type="ECO:0000313" key="2">
    <source>
        <dbReference type="Proteomes" id="UP000594454"/>
    </source>
</evidence>
<dbReference type="EMBL" id="LR899014">
    <property type="protein sequence ID" value="CAD7093497.1"/>
    <property type="molecule type" value="Genomic_DNA"/>
</dbReference>
<sequence>MNANFHFNTVSSNIGTQLVTLEMAMLKMLHLSSTTLNCSYWATCFLTCVYILCSEAEITEGFHDSGRLI</sequence>
<gene>
    <name evidence="1" type="ORF">HERILL_LOCUS15775</name>
</gene>
<evidence type="ECO:0000313" key="1">
    <source>
        <dbReference type="EMBL" id="CAD7093497.1"/>
    </source>
</evidence>
<dbReference type="Proteomes" id="UP000594454">
    <property type="component" value="Chromosome 6"/>
</dbReference>
<name>A0A7R8Z4Y2_HERIL</name>
<proteinExistence type="predicted"/>
<reference evidence="1 2" key="1">
    <citation type="submission" date="2020-11" db="EMBL/GenBank/DDBJ databases">
        <authorList>
            <person name="Wallbank WR R."/>
            <person name="Pardo Diaz C."/>
            <person name="Kozak K."/>
            <person name="Martin S."/>
            <person name="Jiggins C."/>
            <person name="Moest M."/>
            <person name="Warren A I."/>
            <person name="Generalovic N T."/>
            <person name="Byers J.R.P. K."/>
            <person name="Montejo-Kovacevich G."/>
            <person name="Yen C E."/>
        </authorList>
    </citation>
    <scope>NUCLEOTIDE SEQUENCE [LARGE SCALE GENOMIC DNA]</scope>
</reference>
<protein>
    <submittedName>
        <fullName evidence="1">Uncharacterized protein</fullName>
    </submittedName>
</protein>
<organism evidence="1 2">
    <name type="scientific">Hermetia illucens</name>
    <name type="common">Black soldier fly</name>
    <dbReference type="NCBI Taxonomy" id="343691"/>
    <lineage>
        <taxon>Eukaryota</taxon>
        <taxon>Metazoa</taxon>
        <taxon>Ecdysozoa</taxon>
        <taxon>Arthropoda</taxon>
        <taxon>Hexapoda</taxon>
        <taxon>Insecta</taxon>
        <taxon>Pterygota</taxon>
        <taxon>Neoptera</taxon>
        <taxon>Endopterygota</taxon>
        <taxon>Diptera</taxon>
        <taxon>Brachycera</taxon>
        <taxon>Stratiomyomorpha</taxon>
        <taxon>Stratiomyidae</taxon>
        <taxon>Hermetiinae</taxon>
        <taxon>Hermetia</taxon>
    </lineage>
</organism>